<proteinExistence type="predicted"/>
<dbReference type="OrthoDB" id="3453456at2759"/>
<dbReference type="Proteomes" id="UP000054321">
    <property type="component" value="Unassembled WGS sequence"/>
</dbReference>
<evidence type="ECO:0000313" key="2">
    <source>
        <dbReference type="EMBL" id="KIN02706.1"/>
    </source>
</evidence>
<sequence length="145" mass="16349">MSKWWWIGLLIAWLIFVLVGAALIGIWASNSAPNCDYYTCTTDDFNAEYYGGLACFAIGGILHLAYWIVLIVWCTKRKRYQTVPVTYISGPIVESASDKPFNQPTPTYYPGQDYTNGFVPEQRRFCGKCGTLVTSQFCTQCGNRI</sequence>
<feature type="transmembrane region" description="Helical" evidence="1">
    <location>
        <begin position="7"/>
        <end position="29"/>
    </location>
</feature>
<reference evidence="3" key="2">
    <citation type="submission" date="2015-01" db="EMBL/GenBank/DDBJ databases">
        <title>Evolutionary Origins and Diversification of the Mycorrhizal Mutualists.</title>
        <authorList>
            <consortium name="DOE Joint Genome Institute"/>
            <consortium name="Mycorrhizal Genomics Consortium"/>
            <person name="Kohler A."/>
            <person name="Kuo A."/>
            <person name="Nagy L.G."/>
            <person name="Floudas D."/>
            <person name="Copeland A."/>
            <person name="Barry K.W."/>
            <person name="Cichocki N."/>
            <person name="Veneault-Fourrey C."/>
            <person name="LaButti K."/>
            <person name="Lindquist E.A."/>
            <person name="Lipzen A."/>
            <person name="Lundell T."/>
            <person name="Morin E."/>
            <person name="Murat C."/>
            <person name="Riley R."/>
            <person name="Ohm R."/>
            <person name="Sun H."/>
            <person name="Tunlid A."/>
            <person name="Henrissat B."/>
            <person name="Grigoriev I.V."/>
            <person name="Hibbett D.S."/>
            <person name="Martin F."/>
        </authorList>
    </citation>
    <scope>NUCLEOTIDE SEQUENCE [LARGE SCALE GENOMIC DNA]</scope>
    <source>
        <strain evidence="3">Zn</strain>
    </source>
</reference>
<reference evidence="2 3" key="1">
    <citation type="submission" date="2014-04" db="EMBL/GenBank/DDBJ databases">
        <authorList>
            <consortium name="DOE Joint Genome Institute"/>
            <person name="Kuo A."/>
            <person name="Martino E."/>
            <person name="Perotto S."/>
            <person name="Kohler A."/>
            <person name="Nagy L.G."/>
            <person name="Floudas D."/>
            <person name="Copeland A."/>
            <person name="Barry K.W."/>
            <person name="Cichocki N."/>
            <person name="Veneault-Fourrey C."/>
            <person name="LaButti K."/>
            <person name="Lindquist E.A."/>
            <person name="Lipzen A."/>
            <person name="Lundell T."/>
            <person name="Morin E."/>
            <person name="Murat C."/>
            <person name="Sun H."/>
            <person name="Tunlid A."/>
            <person name="Henrissat B."/>
            <person name="Grigoriev I.V."/>
            <person name="Hibbett D.S."/>
            <person name="Martin F."/>
            <person name="Nordberg H.P."/>
            <person name="Cantor M.N."/>
            <person name="Hua S.X."/>
        </authorList>
    </citation>
    <scope>NUCLEOTIDE SEQUENCE [LARGE SCALE GENOMIC DNA]</scope>
    <source>
        <strain evidence="2 3">Zn</strain>
    </source>
</reference>
<dbReference type="InParanoid" id="A0A0C3H3K5"/>
<dbReference type="HOGENOM" id="CLU_128862_0_0_1"/>
<keyword evidence="1" id="KW-0472">Membrane</keyword>
<dbReference type="EMBL" id="KN832874">
    <property type="protein sequence ID" value="KIN02706.1"/>
    <property type="molecule type" value="Genomic_DNA"/>
</dbReference>
<gene>
    <name evidence="2" type="ORF">OIDMADRAFT_27209</name>
</gene>
<keyword evidence="1" id="KW-1133">Transmembrane helix</keyword>
<accession>A0A0C3H3K5</accession>
<evidence type="ECO:0000313" key="3">
    <source>
        <dbReference type="Proteomes" id="UP000054321"/>
    </source>
</evidence>
<keyword evidence="3" id="KW-1185">Reference proteome</keyword>
<dbReference type="AlphaFoldDB" id="A0A0C3H3K5"/>
<name>A0A0C3H3K5_OIDMZ</name>
<protein>
    <submittedName>
        <fullName evidence="2">Uncharacterized protein</fullName>
    </submittedName>
</protein>
<feature type="transmembrane region" description="Helical" evidence="1">
    <location>
        <begin position="49"/>
        <end position="73"/>
    </location>
</feature>
<organism evidence="2 3">
    <name type="scientific">Oidiodendron maius (strain Zn)</name>
    <dbReference type="NCBI Taxonomy" id="913774"/>
    <lineage>
        <taxon>Eukaryota</taxon>
        <taxon>Fungi</taxon>
        <taxon>Dikarya</taxon>
        <taxon>Ascomycota</taxon>
        <taxon>Pezizomycotina</taxon>
        <taxon>Leotiomycetes</taxon>
        <taxon>Leotiomycetes incertae sedis</taxon>
        <taxon>Myxotrichaceae</taxon>
        <taxon>Oidiodendron</taxon>
    </lineage>
</organism>
<keyword evidence="1" id="KW-0812">Transmembrane</keyword>
<evidence type="ECO:0000256" key="1">
    <source>
        <dbReference type="SAM" id="Phobius"/>
    </source>
</evidence>